<comment type="caution">
    <text evidence="1">The sequence shown here is derived from an EMBL/GenBank/DDBJ whole genome shotgun (WGS) entry which is preliminary data.</text>
</comment>
<sequence>MEVNIIPEETEEIMYCTPEKVITLTGVQPRHYNYDTENEEENETKLNELLNDYIITASEMINEYTNNNFIENIPHTISFVCSLIVSNIITRNTVRRDIPFRQKDNWDQELVQVELFTDEIKELLEPFIVSDEEEVATNDITFFAITGEN</sequence>
<proteinExistence type="predicted"/>
<dbReference type="PATRIC" id="fig|55758.3.peg.143"/>
<name>A0A166CXN0_9EURY</name>
<organism evidence="1 2">
    <name type="scientific">Methanobrevibacter filiformis</name>
    <dbReference type="NCBI Taxonomy" id="55758"/>
    <lineage>
        <taxon>Archaea</taxon>
        <taxon>Methanobacteriati</taxon>
        <taxon>Methanobacteriota</taxon>
        <taxon>Methanomada group</taxon>
        <taxon>Methanobacteria</taxon>
        <taxon>Methanobacteriales</taxon>
        <taxon>Methanobacteriaceae</taxon>
        <taxon>Methanobrevibacter</taxon>
    </lineage>
</organism>
<evidence type="ECO:0000313" key="1">
    <source>
        <dbReference type="EMBL" id="KZX17467.1"/>
    </source>
</evidence>
<reference evidence="1 2" key="1">
    <citation type="submission" date="2016-04" db="EMBL/GenBank/DDBJ databases">
        <title>Genome sequence of Methanobrevibacter filiformis DSM 11501.</title>
        <authorList>
            <person name="Poehlein A."/>
            <person name="Seedorf H."/>
            <person name="Daniel R."/>
        </authorList>
    </citation>
    <scope>NUCLEOTIDE SEQUENCE [LARGE SCALE GENOMIC DNA]</scope>
    <source>
        <strain evidence="1 2">DSM 11501</strain>
    </source>
</reference>
<evidence type="ECO:0000313" key="2">
    <source>
        <dbReference type="Proteomes" id="UP000077066"/>
    </source>
</evidence>
<accession>A0A166CXN0</accession>
<gene>
    <name evidence="1" type="ORF">MBFIL_01250</name>
</gene>
<dbReference type="AlphaFoldDB" id="A0A166CXN0"/>
<dbReference type="EMBL" id="LWMT01000016">
    <property type="protein sequence ID" value="KZX17467.1"/>
    <property type="molecule type" value="Genomic_DNA"/>
</dbReference>
<protein>
    <submittedName>
        <fullName evidence="1">Uncharacterized protein</fullName>
    </submittedName>
</protein>
<dbReference type="STRING" id="55758.MBFIL_01250"/>
<keyword evidence="2" id="KW-1185">Reference proteome</keyword>
<dbReference type="Proteomes" id="UP000077066">
    <property type="component" value="Unassembled WGS sequence"/>
</dbReference>